<feature type="domain" description="HAMP" evidence="12">
    <location>
        <begin position="198"/>
        <end position="250"/>
    </location>
</feature>
<dbReference type="InterPro" id="IPR036890">
    <property type="entry name" value="HATPase_C_sf"/>
</dbReference>
<dbReference type="Pfam" id="PF00512">
    <property type="entry name" value="HisKA"/>
    <property type="match status" value="1"/>
</dbReference>
<dbReference type="InterPro" id="IPR003660">
    <property type="entry name" value="HAMP_dom"/>
</dbReference>
<evidence type="ECO:0000259" key="11">
    <source>
        <dbReference type="PROSITE" id="PS50109"/>
    </source>
</evidence>
<dbReference type="SUPFAM" id="SSF55874">
    <property type="entry name" value="ATPase domain of HSP90 chaperone/DNA topoisomerase II/histidine kinase"/>
    <property type="match status" value="1"/>
</dbReference>
<dbReference type="GO" id="GO:0005524">
    <property type="term" value="F:ATP binding"/>
    <property type="evidence" value="ECO:0007669"/>
    <property type="project" value="UniProtKB-KW"/>
</dbReference>
<evidence type="ECO:0000256" key="6">
    <source>
        <dbReference type="ARBA" id="ARBA00022679"/>
    </source>
</evidence>
<dbReference type="PROSITE" id="PS50885">
    <property type="entry name" value="HAMP"/>
    <property type="match status" value="1"/>
</dbReference>
<dbReference type="GO" id="GO:0005886">
    <property type="term" value="C:plasma membrane"/>
    <property type="evidence" value="ECO:0007669"/>
    <property type="project" value="UniProtKB-SubCell"/>
</dbReference>
<keyword evidence="4" id="KW-1003">Cell membrane</keyword>
<dbReference type="PROSITE" id="PS50109">
    <property type="entry name" value="HIS_KIN"/>
    <property type="match status" value="1"/>
</dbReference>
<keyword evidence="7" id="KW-0547">Nucleotide-binding</keyword>
<dbReference type="Gene3D" id="3.30.565.10">
    <property type="entry name" value="Histidine kinase-like ATPase, C-terminal domain"/>
    <property type="match status" value="1"/>
</dbReference>
<dbReference type="SMART" id="SM00387">
    <property type="entry name" value="HATPase_c"/>
    <property type="match status" value="1"/>
</dbReference>
<dbReference type="Pfam" id="PF02518">
    <property type="entry name" value="HATPase_c"/>
    <property type="match status" value="1"/>
</dbReference>
<dbReference type="Proteomes" id="UP000199470">
    <property type="component" value="Unassembled WGS sequence"/>
</dbReference>
<organism evidence="13 14">
    <name type="scientific">Rugamonas rubra</name>
    <dbReference type="NCBI Taxonomy" id="758825"/>
    <lineage>
        <taxon>Bacteria</taxon>
        <taxon>Pseudomonadati</taxon>
        <taxon>Pseudomonadota</taxon>
        <taxon>Betaproteobacteria</taxon>
        <taxon>Burkholderiales</taxon>
        <taxon>Oxalobacteraceae</taxon>
        <taxon>Telluria group</taxon>
        <taxon>Rugamonas</taxon>
    </lineage>
</organism>
<evidence type="ECO:0000313" key="13">
    <source>
        <dbReference type="EMBL" id="SFM04947.1"/>
    </source>
</evidence>
<accession>A0A1I4MPH4</accession>
<dbReference type="SMART" id="SM00388">
    <property type="entry name" value="HisKA"/>
    <property type="match status" value="1"/>
</dbReference>
<comment type="catalytic activity">
    <reaction evidence="1">
        <text>ATP + protein L-histidine = ADP + protein N-phospho-L-histidine.</text>
        <dbReference type="EC" id="2.7.13.3"/>
    </reaction>
</comment>
<dbReference type="CDD" id="cd00075">
    <property type="entry name" value="HATPase"/>
    <property type="match status" value="1"/>
</dbReference>
<dbReference type="SUPFAM" id="SSF47384">
    <property type="entry name" value="Homodimeric domain of signal transducing histidine kinase"/>
    <property type="match status" value="1"/>
</dbReference>
<name>A0A1I4MPH4_9BURK</name>
<dbReference type="GO" id="GO:0000155">
    <property type="term" value="F:phosphorelay sensor kinase activity"/>
    <property type="evidence" value="ECO:0007669"/>
    <property type="project" value="InterPro"/>
</dbReference>
<comment type="subcellular location">
    <subcellularLocation>
        <location evidence="2">Cell membrane</location>
        <topology evidence="2">Multi-pass membrane protein</topology>
    </subcellularLocation>
</comment>
<evidence type="ECO:0000256" key="9">
    <source>
        <dbReference type="ARBA" id="ARBA00022840"/>
    </source>
</evidence>
<protein>
    <recommendedName>
        <fullName evidence="3">histidine kinase</fullName>
        <ecNumber evidence="3">2.7.13.3</ecNumber>
    </recommendedName>
</protein>
<proteinExistence type="predicted"/>
<sequence>MMMPSRLSFRQLLLGVFLLIALLLSAASLHALWTLDRLAAHSRDGARHAIALSEQAQRLAERGLAMERSARQYLVLNDPAFRSRYADAWREAGAALDAVAAGLPQAPPALFADWRRHTAAAWEVLRGAGPRGARQQALGRALAPLAAIHARLEDEVKREVERRNAALLAELEQRRGVLTGQVLASIALAAALAFGFGAWLSRPLAQIETAIDRLGGGAYDAAIDVRGPGDLRRVGRQLDWLRQRLAALEQDKARFLRHISHELKTPLAALREGVALLEDGVAGPLSAQQAEIAAILRQNTASLQNQIEDLLRYNAAAFQAQHPRRASTDLAPLLEQVIAGQRLQWMAAGLTVTAAGSAPPLALDADQLGVALGNLLSNAVRFSPPGGSVRFELARVDGRLRVDCLDQGPGVAPDDAARIVEPFYQGQRQPPGARRGNGIGLSIVHEYIAAHGGQLQLLPSARGAHFRIELPYDPGTPAATHHPTAPSQGQTLGSDPRFSPVVFST</sequence>
<dbReference type="Gene3D" id="6.10.340.10">
    <property type="match status" value="1"/>
</dbReference>
<keyword evidence="8 13" id="KW-0418">Kinase</keyword>
<evidence type="ECO:0000256" key="4">
    <source>
        <dbReference type="ARBA" id="ARBA00022475"/>
    </source>
</evidence>
<dbReference type="EC" id="2.7.13.3" evidence="3"/>
<evidence type="ECO:0000256" key="2">
    <source>
        <dbReference type="ARBA" id="ARBA00004651"/>
    </source>
</evidence>
<feature type="region of interest" description="Disordered" evidence="10">
    <location>
        <begin position="472"/>
        <end position="505"/>
    </location>
</feature>
<evidence type="ECO:0000256" key="5">
    <source>
        <dbReference type="ARBA" id="ARBA00022553"/>
    </source>
</evidence>
<evidence type="ECO:0000256" key="7">
    <source>
        <dbReference type="ARBA" id="ARBA00022741"/>
    </source>
</evidence>
<dbReference type="PANTHER" id="PTHR44936:SF10">
    <property type="entry name" value="SENSOR PROTEIN RSTB"/>
    <property type="match status" value="1"/>
</dbReference>
<keyword evidence="5" id="KW-0597">Phosphoprotein</keyword>
<dbReference type="STRING" id="758825.SAMN02982985_02530"/>
<dbReference type="Gene3D" id="1.10.287.130">
    <property type="match status" value="1"/>
</dbReference>
<dbReference type="CDD" id="cd00082">
    <property type="entry name" value="HisKA"/>
    <property type="match status" value="1"/>
</dbReference>
<dbReference type="PANTHER" id="PTHR44936">
    <property type="entry name" value="SENSOR PROTEIN CREC"/>
    <property type="match status" value="1"/>
</dbReference>
<dbReference type="InterPro" id="IPR036097">
    <property type="entry name" value="HisK_dim/P_sf"/>
</dbReference>
<dbReference type="EMBL" id="FOTW01000011">
    <property type="protein sequence ID" value="SFM04947.1"/>
    <property type="molecule type" value="Genomic_DNA"/>
</dbReference>
<dbReference type="InterPro" id="IPR003661">
    <property type="entry name" value="HisK_dim/P_dom"/>
</dbReference>
<evidence type="ECO:0000256" key="3">
    <source>
        <dbReference type="ARBA" id="ARBA00012438"/>
    </source>
</evidence>
<gene>
    <name evidence="13" type="ORF">SAMN02982985_02530</name>
</gene>
<keyword evidence="14" id="KW-1185">Reference proteome</keyword>
<evidence type="ECO:0000256" key="10">
    <source>
        <dbReference type="SAM" id="MobiDB-lite"/>
    </source>
</evidence>
<dbReference type="SMART" id="SM00304">
    <property type="entry name" value="HAMP"/>
    <property type="match status" value="1"/>
</dbReference>
<keyword evidence="4" id="KW-0472">Membrane</keyword>
<keyword evidence="9" id="KW-0067">ATP-binding</keyword>
<dbReference type="InterPro" id="IPR004358">
    <property type="entry name" value="Sig_transdc_His_kin-like_C"/>
</dbReference>
<reference evidence="13 14" key="1">
    <citation type="submission" date="2016-10" db="EMBL/GenBank/DDBJ databases">
        <authorList>
            <person name="de Groot N.N."/>
        </authorList>
    </citation>
    <scope>NUCLEOTIDE SEQUENCE [LARGE SCALE GENOMIC DNA]</scope>
    <source>
        <strain evidence="13 14">ATCC 43154</strain>
    </source>
</reference>
<keyword evidence="6" id="KW-0808">Transferase</keyword>
<evidence type="ECO:0000313" key="14">
    <source>
        <dbReference type="Proteomes" id="UP000199470"/>
    </source>
</evidence>
<dbReference type="AlphaFoldDB" id="A0A1I4MPH4"/>
<dbReference type="PRINTS" id="PR00344">
    <property type="entry name" value="BCTRLSENSOR"/>
</dbReference>
<feature type="domain" description="Histidine kinase" evidence="11">
    <location>
        <begin position="258"/>
        <end position="474"/>
    </location>
</feature>
<dbReference type="Pfam" id="PF00672">
    <property type="entry name" value="HAMP"/>
    <property type="match status" value="1"/>
</dbReference>
<dbReference type="InterPro" id="IPR003594">
    <property type="entry name" value="HATPase_dom"/>
</dbReference>
<dbReference type="InterPro" id="IPR005467">
    <property type="entry name" value="His_kinase_dom"/>
</dbReference>
<dbReference type="InterPro" id="IPR050980">
    <property type="entry name" value="2C_sensor_his_kinase"/>
</dbReference>
<evidence type="ECO:0000259" key="12">
    <source>
        <dbReference type="PROSITE" id="PS50885"/>
    </source>
</evidence>
<evidence type="ECO:0000256" key="8">
    <source>
        <dbReference type="ARBA" id="ARBA00022777"/>
    </source>
</evidence>
<evidence type="ECO:0000256" key="1">
    <source>
        <dbReference type="ARBA" id="ARBA00000085"/>
    </source>
</evidence>